<reference evidence="4" key="1">
    <citation type="journal article" date="2010" name="PLoS Negl. Trop. Dis.">
        <title>The genome sequence of Trypanosoma brucei gambiense, causative agent of chronic human african trypanosomiasis.</title>
        <authorList>
            <person name="Jackson A.P."/>
            <person name="Sanders M."/>
            <person name="Berry A."/>
            <person name="McQuillan J."/>
            <person name="Aslett M.A."/>
            <person name="Quail M.A."/>
            <person name="Chukualim B."/>
            <person name="Capewell P."/>
            <person name="MacLeod A."/>
            <person name="Melville S.E."/>
            <person name="Gibson W."/>
            <person name="Barry J.D."/>
            <person name="Berriman M."/>
            <person name="Hertz-Fowler C."/>
        </authorList>
    </citation>
    <scope>NUCLEOTIDE SEQUENCE [LARGE SCALE GENOMIC DNA]</scope>
    <source>
        <strain evidence="4">MHOM/CI/86/DAL972</strain>
    </source>
</reference>
<protein>
    <submittedName>
        <fullName evidence="3">Uncharacterized protein</fullName>
    </submittedName>
</protein>
<dbReference type="RefSeq" id="XP_011774637.1">
    <property type="nucleotide sequence ID" value="XM_011776335.1"/>
</dbReference>
<feature type="compositionally biased region" description="Basic and acidic residues" evidence="1">
    <location>
        <begin position="1"/>
        <end position="12"/>
    </location>
</feature>
<dbReference type="EMBL" id="FN554970">
    <property type="protein sequence ID" value="CBH12356.1"/>
    <property type="molecule type" value="Genomic_DNA"/>
</dbReference>
<accession>C9ZSH2</accession>
<keyword evidence="2" id="KW-0812">Transmembrane</keyword>
<dbReference type="KEGG" id="tbg:TbgDal_VII3034"/>
<name>C9ZSH2_TRYB9</name>
<dbReference type="AlphaFoldDB" id="C9ZSH2"/>
<keyword evidence="2" id="KW-0472">Membrane</keyword>
<evidence type="ECO:0000313" key="4">
    <source>
        <dbReference type="Proteomes" id="UP000002316"/>
    </source>
</evidence>
<feature type="region of interest" description="Disordered" evidence="1">
    <location>
        <begin position="1"/>
        <end position="21"/>
    </location>
</feature>
<feature type="transmembrane region" description="Helical" evidence="2">
    <location>
        <begin position="30"/>
        <end position="50"/>
    </location>
</feature>
<evidence type="ECO:0000313" key="3">
    <source>
        <dbReference type="EMBL" id="CBH12356.1"/>
    </source>
</evidence>
<gene>
    <name evidence="3" type="ORF">TbgDal_VII3034</name>
</gene>
<evidence type="ECO:0000256" key="2">
    <source>
        <dbReference type="SAM" id="Phobius"/>
    </source>
</evidence>
<dbReference type="GeneID" id="23862481"/>
<feature type="transmembrane region" description="Helical" evidence="2">
    <location>
        <begin position="77"/>
        <end position="99"/>
    </location>
</feature>
<sequence length="131" mass="15059">MKGNEQKMELNRTGESGAKQKRKCSKSKDAYFIIFFFSLLHPSAIFIPLFTAQSTVAYFPHIKVTHFHLMLPTPPHYFIVNFPFHLSCMFLSTTFTHAAGPHPHTHTHVPLLFFFCLILCSLFIVTPLFTI</sequence>
<proteinExistence type="predicted"/>
<feature type="transmembrane region" description="Helical" evidence="2">
    <location>
        <begin position="111"/>
        <end position="129"/>
    </location>
</feature>
<keyword evidence="2" id="KW-1133">Transmembrane helix</keyword>
<dbReference type="Proteomes" id="UP000002316">
    <property type="component" value="Chromosome 7"/>
</dbReference>
<organism evidence="3 4">
    <name type="scientific">Trypanosoma brucei gambiense (strain MHOM/CI/86/DAL972)</name>
    <dbReference type="NCBI Taxonomy" id="679716"/>
    <lineage>
        <taxon>Eukaryota</taxon>
        <taxon>Discoba</taxon>
        <taxon>Euglenozoa</taxon>
        <taxon>Kinetoplastea</taxon>
        <taxon>Metakinetoplastina</taxon>
        <taxon>Trypanosomatida</taxon>
        <taxon>Trypanosomatidae</taxon>
        <taxon>Trypanosoma</taxon>
    </lineage>
</organism>
<evidence type="ECO:0000256" key="1">
    <source>
        <dbReference type="SAM" id="MobiDB-lite"/>
    </source>
</evidence>